<feature type="compositionally biased region" description="Basic and acidic residues" evidence="2">
    <location>
        <begin position="121"/>
        <end position="130"/>
    </location>
</feature>
<dbReference type="SUPFAM" id="SSF55961">
    <property type="entry name" value="Bet v1-like"/>
    <property type="match status" value="1"/>
</dbReference>
<feature type="domain" description="Activator of Hsp90 ATPase homologue 1/2-like C-terminal" evidence="3">
    <location>
        <begin position="5"/>
        <end position="87"/>
    </location>
</feature>
<name>A0AAE0ECE5_9ROSI</name>
<proteinExistence type="inferred from homology"/>
<dbReference type="EMBL" id="JANJYJ010000003">
    <property type="protein sequence ID" value="KAK3221305.1"/>
    <property type="molecule type" value="Genomic_DNA"/>
</dbReference>
<dbReference type="Pfam" id="PF08327">
    <property type="entry name" value="AHSA1"/>
    <property type="match status" value="1"/>
</dbReference>
<evidence type="ECO:0000259" key="3">
    <source>
        <dbReference type="Pfam" id="PF08327"/>
    </source>
</evidence>
<gene>
    <name evidence="4" type="ORF">Dsin_008330</name>
</gene>
<dbReference type="InterPro" id="IPR013538">
    <property type="entry name" value="ASHA1/2-like_C"/>
</dbReference>
<feature type="region of interest" description="Disordered" evidence="2">
    <location>
        <begin position="110"/>
        <end position="130"/>
    </location>
</feature>
<evidence type="ECO:0000256" key="2">
    <source>
        <dbReference type="SAM" id="MobiDB-lite"/>
    </source>
</evidence>
<dbReference type="Gene3D" id="3.30.530.20">
    <property type="match status" value="1"/>
</dbReference>
<organism evidence="4 5">
    <name type="scientific">Dipteronia sinensis</name>
    <dbReference type="NCBI Taxonomy" id="43782"/>
    <lineage>
        <taxon>Eukaryota</taxon>
        <taxon>Viridiplantae</taxon>
        <taxon>Streptophyta</taxon>
        <taxon>Embryophyta</taxon>
        <taxon>Tracheophyta</taxon>
        <taxon>Spermatophyta</taxon>
        <taxon>Magnoliopsida</taxon>
        <taxon>eudicotyledons</taxon>
        <taxon>Gunneridae</taxon>
        <taxon>Pentapetalae</taxon>
        <taxon>rosids</taxon>
        <taxon>malvids</taxon>
        <taxon>Sapindales</taxon>
        <taxon>Sapindaceae</taxon>
        <taxon>Hippocastanoideae</taxon>
        <taxon>Acereae</taxon>
        <taxon>Dipteronia</taxon>
    </lineage>
</organism>
<dbReference type="AlphaFoldDB" id="A0AAE0ECE5"/>
<dbReference type="InterPro" id="IPR023393">
    <property type="entry name" value="START-like_dom_sf"/>
</dbReference>
<evidence type="ECO:0000313" key="4">
    <source>
        <dbReference type="EMBL" id="KAK3221305.1"/>
    </source>
</evidence>
<evidence type="ECO:0000313" key="5">
    <source>
        <dbReference type="Proteomes" id="UP001281410"/>
    </source>
</evidence>
<comment type="similarity">
    <text evidence="1">Belongs to the AHA1 family.</text>
</comment>
<evidence type="ECO:0000256" key="1">
    <source>
        <dbReference type="ARBA" id="ARBA00006817"/>
    </source>
</evidence>
<comment type="caution">
    <text evidence="4">The sequence shown here is derived from an EMBL/GenBank/DDBJ whole genome shotgun (WGS) entry which is preliminary data.</text>
</comment>
<dbReference type="Proteomes" id="UP001281410">
    <property type="component" value="Unassembled WGS sequence"/>
</dbReference>
<keyword evidence="5" id="KW-1185">Reference proteome</keyword>
<reference evidence="4" key="1">
    <citation type="journal article" date="2023" name="Plant J.">
        <title>Genome sequences and population genomics provide insights into the demographic history, inbreeding, and mutation load of two 'living fossil' tree species of Dipteronia.</title>
        <authorList>
            <person name="Feng Y."/>
            <person name="Comes H.P."/>
            <person name="Chen J."/>
            <person name="Zhu S."/>
            <person name="Lu R."/>
            <person name="Zhang X."/>
            <person name="Li P."/>
            <person name="Qiu J."/>
            <person name="Olsen K.M."/>
            <person name="Qiu Y."/>
        </authorList>
    </citation>
    <scope>NUCLEOTIDE SEQUENCE</scope>
    <source>
        <strain evidence="4">NBL</strain>
    </source>
</reference>
<accession>A0AAE0ECE5</accession>
<protein>
    <recommendedName>
        <fullName evidence="3">Activator of Hsp90 ATPase homologue 1/2-like C-terminal domain-containing protein</fullName>
    </recommendedName>
</protein>
<sequence length="130" mass="14701">MDENRWKGFTQSNAKISKEVGEEFSIFDGSVTGKNLELEDGKLIVQKWSFVVYILQVRLTFDELEPGVTIVKLIHTDIPEEDRLENHENTIGSGRPDGFIWCPNLRKIPSGQGDPMSGRLVPREKSIGSR</sequence>